<organism evidence="2 3">
    <name type="scientific">Sinocyclocheilus rhinocerous</name>
    <dbReference type="NCBI Taxonomy" id="307959"/>
    <lineage>
        <taxon>Eukaryota</taxon>
        <taxon>Metazoa</taxon>
        <taxon>Chordata</taxon>
        <taxon>Craniata</taxon>
        <taxon>Vertebrata</taxon>
        <taxon>Euteleostomi</taxon>
        <taxon>Actinopterygii</taxon>
        <taxon>Neopterygii</taxon>
        <taxon>Teleostei</taxon>
        <taxon>Ostariophysi</taxon>
        <taxon>Cypriniformes</taxon>
        <taxon>Cyprinidae</taxon>
        <taxon>Cyprininae</taxon>
        <taxon>Sinocyclocheilus</taxon>
    </lineage>
</organism>
<evidence type="ECO:0000313" key="2">
    <source>
        <dbReference type="Ensembl" id="ENSSRHP00000029433.1"/>
    </source>
</evidence>
<dbReference type="InterPro" id="IPR008906">
    <property type="entry name" value="HATC_C_dom"/>
</dbReference>
<accession>A0A673HT75</accession>
<dbReference type="Proteomes" id="UP000472270">
    <property type="component" value="Unassembled WGS sequence"/>
</dbReference>
<dbReference type="Ensembl" id="ENSSRHT00000030305.1">
    <property type="protein sequence ID" value="ENSSRHP00000029433.1"/>
    <property type="gene ID" value="ENSSRHG00000015288.1"/>
</dbReference>
<dbReference type="PANTHER" id="PTHR46289:SF17">
    <property type="entry name" value="HAT C-TERMINAL DIMERISATION DOMAIN-CONTAINING PROTEIN"/>
    <property type="match status" value="1"/>
</dbReference>
<dbReference type="SUPFAM" id="SSF53098">
    <property type="entry name" value="Ribonuclease H-like"/>
    <property type="match status" value="1"/>
</dbReference>
<reference evidence="2" key="1">
    <citation type="submission" date="2025-08" db="UniProtKB">
        <authorList>
            <consortium name="Ensembl"/>
        </authorList>
    </citation>
    <scope>IDENTIFICATION</scope>
</reference>
<name>A0A673HT75_9TELE</name>
<keyword evidence="3" id="KW-1185">Reference proteome</keyword>
<evidence type="ECO:0000313" key="3">
    <source>
        <dbReference type="Proteomes" id="UP000472270"/>
    </source>
</evidence>
<reference evidence="2" key="2">
    <citation type="submission" date="2025-09" db="UniProtKB">
        <authorList>
            <consortium name="Ensembl"/>
        </authorList>
    </citation>
    <scope>IDENTIFICATION</scope>
</reference>
<evidence type="ECO:0000259" key="1">
    <source>
        <dbReference type="Pfam" id="PF05699"/>
    </source>
</evidence>
<dbReference type="InterPro" id="IPR012337">
    <property type="entry name" value="RNaseH-like_sf"/>
</dbReference>
<protein>
    <recommendedName>
        <fullName evidence="1">HAT C-terminal dimerisation domain-containing protein</fullName>
    </recommendedName>
</protein>
<dbReference type="AlphaFoldDB" id="A0A673HT75"/>
<dbReference type="GO" id="GO:0046983">
    <property type="term" value="F:protein dimerization activity"/>
    <property type="evidence" value="ECO:0007669"/>
    <property type="project" value="InterPro"/>
</dbReference>
<feature type="domain" description="HAT C-terminal dimerisation" evidence="1">
    <location>
        <begin position="247"/>
        <end position="292"/>
    </location>
</feature>
<dbReference type="InterPro" id="IPR052958">
    <property type="entry name" value="IFN-induced_PKR_regulator"/>
</dbReference>
<proteinExistence type="predicted"/>
<sequence>VLIFHCFTCKPSISKTHWSSQLWSVNAILENLPAVLQYLSGINNSMAVGLHAKLSRFSTVYLLLMFKTFLSFTENLHKYLQSETIDLAKAAEYKRAVCDTLKQMRTDEKATMLYDTVRTICAANQIPEPCIATRQRQKQKRMEVYVVDSSCGAVSDLSDAEKLKRNLFLPCLDKMVSKMEQHFSSHNGQILRGVQACNPGSDSFLCEEHLRGLADHYIVGLKSEEVLVAKNYLAHKKESLPIKDIQCISLTIPVNSCHCERSFSVLRRLHTFLRYTMGQEKLHHLAVLSVEREELCKLSQILSSFISIYTDCLKTC</sequence>
<dbReference type="Pfam" id="PF05699">
    <property type="entry name" value="Dimer_Tnp_hAT"/>
    <property type="match status" value="1"/>
</dbReference>
<dbReference type="PANTHER" id="PTHR46289">
    <property type="entry name" value="52 KDA REPRESSOR OF THE INHIBITOR OF THE PROTEIN KINASE-LIKE PROTEIN-RELATED"/>
    <property type="match status" value="1"/>
</dbReference>